<dbReference type="AlphaFoldDB" id="A0A0F9T1G1"/>
<dbReference type="HAMAP" id="MF_01401">
    <property type="entry name" value="MsrA"/>
    <property type="match status" value="1"/>
</dbReference>
<dbReference type="PANTHER" id="PTHR43774:SF1">
    <property type="entry name" value="PEPTIDE METHIONINE SULFOXIDE REDUCTASE MSRA 2"/>
    <property type="match status" value="1"/>
</dbReference>
<dbReference type="Pfam" id="PF01625">
    <property type="entry name" value="PMSR"/>
    <property type="match status" value="1"/>
</dbReference>
<dbReference type="NCBIfam" id="TIGR00401">
    <property type="entry name" value="msrA"/>
    <property type="match status" value="1"/>
</dbReference>
<dbReference type="PANTHER" id="PTHR43774">
    <property type="entry name" value="PEPTIDE METHIONINE SULFOXIDE REDUCTASE"/>
    <property type="match status" value="1"/>
</dbReference>
<dbReference type="InterPro" id="IPR002569">
    <property type="entry name" value="Met_Sox_Rdtase_MsrA_dom"/>
</dbReference>
<sequence length="221" mass="23663">MNFGYNVRIIALSAAISLGLIMQATNAKAAGSETLLVAGGCFWCVESDFESVKGVKEVISGFAGGTVKNPTYKQVTAGGTGHYEVAQIQFDPAVVSLDQLLSMFFRSVDPTDAGGQFCDRGDSYRTAIFAKDAAQQSAANKAKAQAQAALGQKIVTPVLGKTAFYPADAYHQDYYKSSERLAFSSVGLAVKKSVAYKRYRDGCGRDQRVKQLWGSAAPFTH</sequence>
<keyword evidence="2" id="KW-0560">Oxidoreductase</keyword>
<feature type="domain" description="Peptide methionine sulphoxide reductase MsrA" evidence="3">
    <location>
        <begin position="35"/>
        <end position="178"/>
    </location>
</feature>
<comment type="caution">
    <text evidence="4">The sequence shown here is derived from an EMBL/GenBank/DDBJ whole genome shotgun (WGS) entry which is preliminary data.</text>
</comment>
<organism evidence="4">
    <name type="scientific">marine sediment metagenome</name>
    <dbReference type="NCBI Taxonomy" id="412755"/>
    <lineage>
        <taxon>unclassified sequences</taxon>
        <taxon>metagenomes</taxon>
        <taxon>ecological metagenomes</taxon>
    </lineage>
</organism>
<evidence type="ECO:0000313" key="4">
    <source>
        <dbReference type="EMBL" id="KKN75120.1"/>
    </source>
</evidence>
<dbReference type="SUPFAM" id="SSF55068">
    <property type="entry name" value="Peptide methionine sulfoxide reductase"/>
    <property type="match status" value="1"/>
</dbReference>
<gene>
    <name evidence="4" type="ORF">LCGC14_0383980</name>
</gene>
<proteinExistence type="inferred from homology"/>
<dbReference type="EC" id="1.8.4.11" evidence="1"/>
<reference evidence="4" key="1">
    <citation type="journal article" date="2015" name="Nature">
        <title>Complex archaea that bridge the gap between prokaryotes and eukaryotes.</title>
        <authorList>
            <person name="Spang A."/>
            <person name="Saw J.H."/>
            <person name="Jorgensen S.L."/>
            <person name="Zaremba-Niedzwiedzka K."/>
            <person name="Martijn J."/>
            <person name="Lind A.E."/>
            <person name="van Eijk R."/>
            <person name="Schleper C."/>
            <person name="Guy L."/>
            <person name="Ettema T.J."/>
        </authorList>
    </citation>
    <scope>NUCLEOTIDE SEQUENCE</scope>
</reference>
<dbReference type="GO" id="GO:0008113">
    <property type="term" value="F:peptide-methionine (S)-S-oxide reductase activity"/>
    <property type="evidence" value="ECO:0007669"/>
    <property type="project" value="UniProtKB-EC"/>
</dbReference>
<dbReference type="InterPro" id="IPR036509">
    <property type="entry name" value="Met_Sox_Rdtase_MsrA_sf"/>
</dbReference>
<evidence type="ECO:0000256" key="2">
    <source>
        <dbReference type="ARBA" id="ARBA00023002"/>
    </source>
</evidence>
<accession>A0A0F9T1G1</accession>
<protein>
    <recommendedName>
        <fullName evidence="1">peptide-methionine (S)-S-oxide reductase</fullName>
        <ecNumber evidence="1">1.8.4.11</ecNumber>
    </recommendedName>
</protein>
<evidence type="ECO:0000259" key="3">
    <source>
        <dbReference type="Pfam" id="PF01625"/>
    </source>
</evidence>
<name>A0A0F9T1G1_9ZZZZ</name>
<evidence type="ECO:0000256" key="1">
    <source>
        <dbReference type="ARBA" id="ARBA00012502"/>
    </source>
</evidence>
<dbReference type="EMBL" id="LAZR01000315">
    <property type="protein sequence ID" value="KKN75120.1"/>
    <property type="molecule type" value="Genomic_DNA"/>
</dbReference>
<dbReference type="Gene3D" id="3.30.1060.10">
    <property type="entry name" value="Peptide methionine sulphoxide reductase MsrA"/>
    <property type="match status" value="1"/>
</dbReference>